<feature type="domain" description="Flagellar basal body rod protein N-terminal" evidence="8">
    <location>
        <begin position="7"/>
        <end position="36"/>
    </location>
</feature>
<evidence type="ECO:0000256" key="1">
    <source>
        <dbReference type="ARBA" id="ARBA00004365"/>
    </source>
</evidence>
<dbReference type="InterPro" id="IPR010930">
    <property type="entry name" value="Flg_bb/hook_C_dom"/>
</dbReference>
<proteinExistence type="inferred from homology"/>
<evidence type="ECO:0000313" key="11">
    <source>
        <dbReference type="EMBL" id="MBP1971171.1"/>
    </source>
</evidence>
<dbReference type="SUPFAM" id="SSF64518">
    <property type="entry name" value="Phase 1 flagellin"/>
    <property type="match status" value="1"/>
</dbReference>
<keyword evidence="7" id="KW-0175">Coiled coil</keyword>
<dbReference type="RefSeq" id="WP_209464240.1">
    <property type="nucleotide sequence ID" value="NZ_CP110224.1"/>
</dbReference>
<accession>A0ABS4IL81</accession>
<evidence type="ECO:0000256" key="6">
    <source>
        <dbReference type="ARBA" id="ARBA00023143"/>
    </source>
</evidence>
<feature type="domain" description="Flagellar basal-body/hook protein C-terminal" evidence="9">
    <location>
        <begin position="458"/>
        <end position="500"/>
    </location>
</feature>
<name>A0ABS4IL81_9BACI</name>
<keyword evidence="11" id="KW-0282">Flagellum</keyword>
<feature type="coiled-coil region" evidence="7">
    <location>
        <begin position="158"/>
        <end position="199"/>
    </location>
</feature>
<evidence type="ECO:0000256" key="2">
    <source>
        <dbReference type="ARBA" id="ARBA00004613"/>
    </source>
</evidence>
<comment type="similarity">
    <text evidence="3">Belongs to the flagella basal body rod proteins family.</text>
</comment>
<dbReference type="Proteomes" id="UP001519345">
    <property type="component" value="Unassembled WGS sequence"/>
</dbReference>
<dbReference type="InterPro" id="IPR053927">
    <property type="entry name" value="FlgK_helical"/>
</dbReference>
<dbReference type="NCBIfam" id="TIGR02492">
    <property type="entry name" value="flgK_ends"/>
    <property type="match status" value="1"/>
</dbReference>
<reference evidence="11 12" key="1">
    <citation type="submission" date="2021-03" db="EMBL/GenBank/DDBJ databases">
        <title>Genomic Encyclopedia of Type Strains, Phase IV (KMG-IV): sequencing the most valuable type-strain genomes for metagenomic binning, comparative biology and taxonomic classification.</title>
        <authorList>
            <person name="Goeker M."/>
        </authorList>
    </citation>
    <scope>NUCLEOTIDE SEQUENCE [LARGE SCALE GENOMIC DNA]</scope>
    <source>
        <strain evidence="11 12">DSM 25609</strain>
    </source>
</reference>
<gene>
    <name evidence="11" type="ORF">J2Z83_003310</name>
</gene>
<dbReference type="PANTHER" id="PTHR30033">
    <property type="entry name" value="FLAGELLAR HOOK-ASSOCIATED PROTEIN 1"/>
    <property type="match status" value="1"/>
</dbReference>
<sequence length="507" mass="55347">MSTFHGLEMARQALSTQQSALYTTGHNIANANTEGYSRQRVNFESASPYPAASRNQPVTAGQMGTGVEAGSVQRIRDEFLDHQYRAENSKEGYWETKSDALSRMEGLMNEPSENGLSNTMDQFWESLQDLSVNPESSGERSVAVQRGVAVAENFNYLSESLDSIRSDLKNQIDQTEEEVNSLLNQIDNINEQVKQTEVNGNVANDLYDERDRLIDELSNVINIKVSYSKSAESAPDVADGLATIEIVDDKGNSLGVKLVDAEADEDERVNELEVNYADNDSEEVTSVTVGEEPVEIMGSNGSLKGLVEAYGYESEDEDNETAGIYTDMLSDLDDMADVFATEFNDVHSNGYDLNGETDADFFNFEDNAAASSIVVSDYLVQEPDKLAASEDENAGNGDNASNLAEVFNKTNLESDALGPGTSINGFYESLIADMGVIAQEANRMTNNTGALKSQVENQRMSVSAVSLDEEMSNMIKFQHAYSAAARSMTAVDELLDQVINNMGLVGR</sequence>
<dbReference type="Pfam" id="PF00460">
    <property type="entry name" value="Flg_bb_rod"/>
    <property type="match status" value="1"/>
</dbReference>
<keyword evidence="11" id="KW-0969">Cilium</keyword>
<feature type="domain" description="Flagellar hook-associated protein FlgK helical" evidence="10">
    <location>
        <begin position="101"/>
        <end position="362"/>
    </location>
</feature>
<evidence type="ECO:0000259" key="10">
    <source>
        <dbReference type="Pfam" id="PF22638"/>
    </source>
</evidence>
<dbReference type="InterPro" id="IPR001444">
    <property type="entry name" value="Flag_bb_rod_N"/>
</dbReference>
<evidence type="ECO:0000259" key="8">
    <source>
        <dbReference type="Pfam" id="PF00460"/>
    </source>
</evidence>
<dbReference type="EMBL" id="JAGGKX010000022">
    <property type="protein sequence ID" value="MBP1971171.1"/>
    <property type="molecule type" value="Genomic_DNA"/>
</dbReference>
<organism evidence="11 12">
    <name type="scientific">Virgibacillus natechei</name>
    <dbReference type="NCBI Taxonomy" id="1216297"/>
    <lineage>
        <taxon>Bacteria</taxon>
        <taxon>Bacillati</taxon>
        <taxon>Bacillota</taxon>
        <taxon>Bacilli</taxon>
        <taxon>Bacillales</taxon>
        <taxon>Bacillaceae</taxon>
        <taxon>Virgibacillus</taxon>
    </lineage>
</organism>
<evidence type="ECO:0000256" key="4">
    <source>
        <dbReference type="ARBA" id="ARBA00016244"/>
    </source>
</evidence>
<keyword evidence="5" id="KW-0964">Secreted</keyword>
<evidence type="ECO:0000256" key="5">
    <source>
        <dbReference type="ARBA" id="ARBA00022525"/>
    </source>
</evidence>
<dbReference type="PANTHER" id="PTHR30033:SF1">
    <property type="entry name" value="FLAGELLAR HOOK-ASSOCIATED PROTEIN 1"/>
    <property type="match status" value="1"/>
</dbReference>
<keyword evidence="11" id="KW-0966">Cell projection</keyword>
<evidence type="ECO:0000313" key="12">
    <source>
        <dbReference type="Proteomes" id="UP001519345"/>
    </source>
</evidence>
<evidence type="ECO:0000256" key="3">
    <source>
        <dbReference type="ARBA" id="ARBA00009677"/>
    </source>
</evidence>
<dbReference type="Pfam" id="PF06429">
    <property type="entry name" value="Flg_bbr_C"/>
    <property type="match status" value="1"/>
</dbReference>
<evidence type="ECO:0000259" key="9">
    <source>
        <dbReference type="Pfam" id="PF06429"/>
    </source>
</evidence>
<evidence type="ECO:0000256" key="7">
    <source>
        <dbReference type="SAM" id="Coils"/>
    </source>
</evidence>
<keyword evidence="6" id="KW-0975">Bacterial flagellum</keyword>
<comment type="caution">
    <text evidence="11">The sequence shown here is derived from an EMBL/GenBank/DDBJ whole genome shotgun (WGS) entry which is preliminary data.</text>
</comment>
<dbReference type="Pfam" id="PF22638">
    <property type="entry name" value="FlgK_D1"/>
    <property type="match status" value="1"/>
</dbReference>
<dbReference type="InterPro" id="IPR002371">
    <property type="entry name" value="FlgK"/>
</dbReference>
<comment type="subcellular location">
    <subcellularLocation>
        <location evidence="1">Bacterial flagellum</location>
    </subcellularLocation>
    <subcellularLocation>
        <location evidence="2">Secreted</location>
    </subcellularLocation>
</comment>
<protein>
    <recommendedName>
        <fullName evidence="4">Flagellar hook-associated protein 1</fullName>
    </recommendedName>
</protein>
<keyword evidence="12" id="KW-1185">Reference proteome</keyword>